<dbReference type="PANTHER" id="PTHR12191">
    <property type="entry name" value="SOLUTE CARRIER FAMILY 39"/>
    <property type="match status" value="1"/>
</dbReference>
<evidence type="ECO:0008006" key="11">
    <source>
        <dbReference type="Google" id="ProtNLM"/>
    </source>
</evidence>
<feature type="transmembrane region" description="Helical" evidence="7">
    <location>
        <begin position="172"/>
        <end position="191"/>
    </location>
</feature>
<accession>A0ABD2Q1F3</accession>
<keyword evidence="10" id="KW-1185">Reference proteome</keyword>
<dbReference type="InterPro" id="IPR050799">
    <property type="entry name" value="ZIP_Transporter"/>
</dbReference>
<evidence type="ECO:0000256" key="4">
    <source>
        <dbReference type="ARBA" id="ARBA00022989"/>
    </source>
</evidence>
<feature type="region of interest" description="Disordered" evidence="6">
    <location>
        <begin position="316"/>
        <end position="370"/>
    </location>
</feature>
<evidence type="ECO:0000256" key="6">
    <source>
        <dbReference type="SAM" id="MobiDB-lite"/>
    </source>
</evidence>
<dbReference type="AlphaFoldDB" id="A0ABD2Q1F3"/>
<keyword evidence="8" id="KW-0732">Signal</keyword>
<evidence type="ECO:0000256" key="5">
    <source>
        <dbReference type="ARBA" id="ARBA00023136"/>
    </source>
</evidence>
<feature type="transmembrane region" description="Helical" evidence="7">
    <location>
        <begin position="504"/>
        <end position="527"/>
    </location>
</feature>
<feature type="transmembrane region" description="Helical" evidence="7">
    <location>
        <begin position="442"/>
        <end position="465"/>
    </location>
</feature>
<dbReference type="EMBL" id="JBJKFK010001944">
    <property type="protein sequence ID" value="KAL3311946.1"/>
    <property type="molecule type" value="Genomic_DNA"/>
</dbReference>
<dbReference type="Pfam" id="PF02535">
    <property type="entry name" value="Zip"/>
    <property type="match status" value="1"/>
</dbReference>
<keyword evidence="3 7" id="KW-0812">Transmembrane</keyword>
<evidence type="ECO:0000256" key="3">
    <source>
        <dbReference type="ARBA" id="ARBA00022692"/>
    </source>
</evidence>
<feature type="compositionally biased region" description="Basic and acidic residues" evidence="6">
    <location>
        <begin position="328"/>
        <end position="337"/>
    </location>
</feature>
<comment type="caution">
    <text evidence="9">The sequence shown here is derived from an EMBL/GenBank/DDBJ whole genome shotgun (WGS) entry which is preliminary data.</text>
</comment>
<evidence type="ECO:0000313" key="10">
    <source>
        <dbReference type="Proteomes" id="UP001626550"/>
    </source>
</evidence>
<feature type="chain" id="PRO_5044800457" description="Zinc transporter ZIP10" evidence="8">
    <location>
        <begin position="22"/>
        <end position="539"/>
    </location>
</feature>
<dbReference type="GO" id="GO:0016020">
    <property type="term" value="C:membrane"/>
    <property type="evidence" value="ECO:0007669"/>
    <property type="project" value="UniProtKB-SubCell"/>
</dbReference>
<dbReference type="PANTHER" id="PTHR12191:SF37">
    <property type="entry name" value="ZINC TRANSPORTER FOI"/>
    <property type="match status" value="1"/>
</dbReference>
<reference evidence="9 10" key="1">
    <citation type="submission" date="2024-11" db="EMBL/GenBank/DDBJ databases">
        <title>Adaptive evolution of stress response genes in parasites aligns with host niche diversity.</title>
        <authorList>
            <person name="Hahn C."/>
            <person name="Resl P."/>
        </authorList>
    </citation>
    <scope>NUCLEOTIDE SEQUENCE [LARGE SCALE GENOMIC DNA]</scope>
    <source>
        <strain evidence="9">EGGRZ-B1_66</strain>
        <tissue evidence="9">Body</tissue>
    </source>
</reference>
<evidence type="ECO:0000256" key="2">
    <source>
        <dbReference type="ARBA" id="ARBA00006939"/>
    </source>
</evidence>
<evidence type="ECO:0000313" key="9">
    <source>
        <dbReference type="EMBL" id="KAL3311946.1"/>
    </source>
</evidence>
<evidence type="ECO:0000256" key="8">
    <source>
        <dbReference type="SAM" id="SignalP"/>
    </source>
</evidence>
<feature type="transmembrane region" description="Helical" evidence="7">
    <location>
        <begin position="136"/>
        <end position="160"/>
    </location>
</feature>
<evidence type="ECO:0000256" key="7">
    <source>
        <dbReference type="SAM" id="Phobius"/>
    </source>
</evidence>
<protein>
    <recommendedName>
        <fullName evidence="11">Zinc transporter ZIP10</fullName>
    </recommendedName>
</protein>
<dbReference type="Proteomes" id="UP001626550">
    <property type="component" value="Unassembled WGS sequence"/>
</dbReference>
<name>A0ABD2Q1F3_9PLAT</name>
<comment type="similarity">
    <text evidence="2">Belongs to the ZIP transporter (TC 2.A.5) family.</text>
</comment>
<keyword evidence="5 7" id="KW-0472">Membrane</keyword>
<feature type="signal peptide" evidence="8">
    <location>
        <begin position="1"/>
        <end position="21"/>
    </location>
</feature>
<proteinExistence type="inferred from homology"/>
<gene>
    <name evidence="9" type="ORF">Ciccas_009468</name>
</gene>
<sequence>MHDISLLFAILLLVATSHVDCQQNTRCHCVPVNASGTETDHWIIKPFSHLYADQELQLTLQSWPNLTGFEKCCQFDRYYLNHTEAVAHFSVSETITSSDPASCLKWNSLFPKNVIRAAAAASGEKPGKKKPKQMHVWLASTIASLIISSVGLMGVAVVPLIQKMFFNQVIQYLVAVAVGTLIGDVFLHQVPHALGSTHSHDEAESGANFRGLMSLGGIYFFFLAEKLVAIISEHRAEKTLKEEELKRRKSLDVRATSIHPIDDAINPLRRPSRQMLPLPPDACKRTSRAMSIVDDNIMTTGLTSRAMKNIEQLYRYTTDDGEEEDTKESESPEKVSENMEVTIKVPGPEDKRHSHDSQHSHKAHGHGHSHEMPESIAAVAWMVIMGDGLHNFTDGMAIGVAFAGGIAGGISTTVAIFCHELPHELGDFAVLLKTGMKIKHALMFNVLSSVLSFLGMVLGIALGNVESAQKWIIMFTAGTFIYISLVDMLPELNTSEVKLGESRLLQFVIQNAGLFSGVGIMFLIAYFEDNIKNSLTFET</sequence>
<feature type="transmembrane region" description="Helical" evidence="7">
    <location>
        <begin position="471"/>
        <end position="492"/>
    </location>
</feature>
<organism evidence="9 10">
    <name type="scientific">Cichlidogyrus casuarinus</name>
    <dbReference type="NCBI Taxonomy" id="1844966"/>
    <lineage>
        <taxon>Eukaryota</taxon>
        <taxon>Metazoa</taxon>
        <taxon>Spiralia</taxon>
        <taxon>Lophotrochozoa</taxon>
        <taxon>Platyhelminthes</taxon>
        <taxon>Monogenea</taxon>
        <taxon>Monopisthocotylea</taxon>
        <taxon>Dactylogyridea</taxon>
        <taxon>Ancyrocephalidae</taxon>
        <taxon>Cichlidogyrus</taxon>
    </lineage>
</organism>
<comment type="subcellular location">
    <subcellularLocation>
        <location evidence="1">Membrane</location>
        <topology evidence="1">Multi-pass membrane protein</topology>
    </subcellularLocation>
</comment>
<feature type="transmembrane region" description="Helical" evidence="7">
    <location>
        <begin position="211"/>
        <end position="231"/>
    </location>
</feature>
<dbReference type="InterPro" id="IPR003689">
    <property type="entry name" value="ZIP"/>
</dbReference>
<evidence type="ECO:0000256" key="1">
    <source>
        <dbReference type="ARBA" id="ARBA00004141"/>
    </source>
</evidence>
<keyword evidence="4 7" id="KW-1133">Transmembrane helix</keyword>
<feature type="compositionally biased region" description="Basic and acidic residues" evidence="6">
    <location>
        <begin position="347"/>
        <end position="359"/>
    </location>
</feature>